<comment type="caution">
    <text evidence="2">The sequence shown here is derived from an EMBL/GenBank/DDBJ whole genome shotgun (WGS) entry which is preliminary data.</text>
</comment>
<organism evidence="2 3">
    <name type="scientific">Danxiaibacter flavus</name>
    <dbReference type="NCBI Taxonomy" id="3049108"/>
    <lineage>
        <taxon>Bacteria</taxon>
        <taxon>Pseudomonadati</taxon>
        <taxon>Bacteroidota</taxon>
        <taxon>Chitinophagia</taxon>
        <taxon>Chitinophagales</taxon>
        <taxon>Chitinophagaceae</taxon>
        <taxon>Danxiaibacter</taxon>
    </lineage>
</organism>
<dbReference type="SUPFAM" id="SSF53448">
    <property type="entry name" value="Nucleotide-diphospho-sugar transferases"/>
    <property type="match status" value="1"/>
</dbReference>
<dbReference type="EMBL" id="JAULBC010000006">
    <property type="protein sequence ID" value="MEX6689658.1"/>
    <property type="molecule type" value="Genomic_DNA"/>
</dbReference>
<proteinExistence type="predicted"/>
<dbReference type="InterPro" id="IPR029044">
    <property type="entry name" value="Nucleotide-diphossugar_trans"/>
</dbReference>
<dbReference type="CDD" id="cd00761">
    <property type="entry name" value="Glyco_tranf_GTA_type"/>
    <property type="match status" value="1"/>
</dbReference>
<reference evidence="2 3" key="1">
    <citation type="submission" date="2023-07" db="EMBL/GenBank/DDBJ databases">
        <authorList>
            <person name="Lian W.-H."/>
        </authorList>
    </citation>
    <scope>NUCLEOTIDE SEQUENCE [LARGE SCALE GENOMIC DNA]</scope>
    <source>
        <strain evidence="2 3">SYSU DXS3180</strain>
    </source>
</reference>
<keyword evidence="3" id="KW-1185">Reference proteome</keyword>
<evidence type="ECO:0000259" key="1">
    <source>
        <dbReference type="Pfam" id="PF00535"/>
    </source>
</evidence>
<keyword evidence="2" id="KW-0808">Transferase</keyword>
<name>A0ABV3ZM68_9BACT</name>
<dbReference type="Gene3D" id="3.90.550.10">
    <property type="entry name" value="Spore Coat Polysaccharide Biosynthesis Protein SpsA, Chain A"/>
    <property type="match status" value="1"/>
</dbReference>
<dbReference type="InterPro" id="IPR050834">
    <property type="entry name" value="Glycosyltransf_2"/>
</dbReference>
<dbReference type="Proteomes" id="UP001560573">
    <property type="component" value="Unassembled WGS sequence"/>
</dbReference>
<evidence type="ECO:0000313" key="3">
    <source>
        <dbReference type="Proteomes" id="UP001560573"/>
    </source>
</evidence>
<dbReference type="InterPro" id="IPR001173">
    <property type="entry name" value="Glyco_trans_2-like"/>
</dbReference>
<feature type="domain" description="Glycosyltransferase 2-like" evidence="1">
    <location>
        <begin position="117"/>
        <end position="289"/>
    </location>
</feature>
<evidence type="ECO:0000313" key="2">
    <source>
        <dbReference type="EMBL" id="MEX6689658.1"/>
    </source>
</evidence>
<gene>
    <name evidence="2" type="ORF">QTN47_19290</name>
</gene>
<dbReference type="PANTHER" id="PTHR43685:SF2">
    <property type="entry name" value="GLYCOSYLTRANSFERASE 2-LIKE DOMAIN-CONTAINING PROTEIN"/>
    <property type="match status" value="1"/>
</dbReference>
<protein>
    <submittedName>
        <fullName evidence="2">Glycosyltransferase family 2 protein</fullName>
        <ecNumber evidence="2">2.4.-.-</ecNumber>
    </submittedName>
</protein>
<accession>A0ABV3ZM68</accession>
<sequence>MNTTIPYNITHFDTAEDMYRACQPPLIQNEYRIFWWKNMPLCHLCLDLQVKYTEEDIKESAFSRIINTLKSNFDSSISTEADYKSIWKNEQQEEWNNLLSPLLAKKTGGLFEPRDISVVICTRNRAGFLRNCLKELTQQVYAPLEIIVVDNAPSDTSSKETTADFPLVRYIAEPTPGLDFARNAGAKTAKGKIIAYTDDDVNLHPLWTYYIAQAFASEEIYGVTGLVFPAELKTQAQRLFEEHWSFNRGYVFKKYDNVYFHEHLESGVPVWNIGAGANMAFRRDIFDKVGYFDERLDAGAAGCNGDSEFWYRILAEGYSMVYTPLAIAFHTHRQEMEAFKSQIYYYMRGFTVALHIQHERYGHKGNLDHLYKHLFPYYFKKMPRMLKAALRNPSATHFQEIKGIISGIRYYKKTKHAKP</sequence>
<dbReference type="RefSeq" id="WP_369331065.1">
    <property type="nucleotide sequence ID" value="NZ_JAULBC010000006.1"/>
</dbReference>
<keyword evidence="2" id="KW-0328">Glycosyltransferase</keyword>
<dbReference type="GO" id="GO:0016757">
    <property type="term" value="F:glycosyltransferase activity"/>
    <property type="evidence" value="ECO:0007669"/>
    <property type="project" value="UniProtKB-KW"/>
</dbReference>
<dbReference type="EC" id="2.4.-.-" evidence="2"/>
<dbReference type="Pfam" id="PF00535">
    <property type="entry name" value="Glycos_transf_2"/>
    <property type="match status" value="1"/>
</dbReference>
<dbReference type="PANTHER" id="PTHR43685">
    <property type="entry name" value="GLYCOSYLTRANSFERASE"/>
    <property type="match status" value="1"/>
</dbReference>